<dbReference type="AlphaFoldDB" id="A0A117NUC1"/>
<dbReference type="OrthoDB" id="9760040at2"/>
<evidence type="ECO:0000313" key="2">
    <source>
        <dbReference type="Proteomes" id="UP000054024"/>
    </source>
</evidence>
<dbReference type="PANTHER" id="PTHR33361">
    <property type="entry name" value="GLR0591 PROTEIN"/>
    <property type="match status" value="1"/>
</dbReference>
<proteinExistence type="predicted"/>
<evidence type="ECO:0008006" key="3">
    <source>
        <dbReference type="Google" id="ProtNLM"/>
    </source>
</evidence>
<dbReference type="Pfam" id="PF05960">
    <property type="entry name" value="DUF885"/>
    <property type="match status" value="1"/>
</dbReference>
<dbReference type="RefSeq" id="WP_062156601.1">
    <property type="nucleotide sequence ID" value="NZ_KQ947999.1"/>
</dbReference>
<dbReference type="STRING" id="146536.AQI70_35695"/>
<protein>
    <recommendedName>
        <fullName evidence="3">DUF885 domain-containing protein</fullName>
    </recommendedName>
</protein>
<accession>A0A117NUC1</accession>
<name>A0A117NUC1_9ACTN</name>
<keyword evidence="2" id="KW-1185">Reference proteome</keyword>
<gene>
    <name evidence="1" type="ORF">AQI70_35695</name>
</gene>
<evidence type="ECO:0000313" key="1">
    <source>
        <dbReference type="EMBL" id="KUM67589.1"/>
    </source>
</evidence>
<comment type="caution">
    <text evidence="1">The sequence shown here is derived from an EMBL/GenBank/DDBJ whole genome shotgun (WGS) entry which is preliminary data.</text>
</comment>
<dbReference type="EMBL" id="LMWJ01000035">
    <property type="protein sequence ID" value="KUM67589.1"/>
    <property type="molecule type" value="Genomic_DNA"/>
</dbReference>
<sequence length="562" mass="61606">MPREATGVHGVCDAYVDDYARLNPLAATEFGILGHDDRLPDLSPDGHAVRAGLARAALADMAAAQPVDEGERIAKAVFSERLQVDVDMHEAGLPAASLNMTASPAQDIRYAFDLMPTETADDWAVIAKRLARVPEALAGYRASLSASADKGVMSAARQVRRTAQQCETWSGAGSFFATLAASAEGVPGVDGALRADLDAGVRAARQAYAELAAFLRDALAPKAGDEDAVGEDLYKLWSRKFIGADMDLRDAYAWGWAEFGRIEAELTEVAGRIRPGAGPAEAAGTLDGDPRYRVTGRAAFQAWMQELSERALADLHGTHFDIPAELMRLDCRIAPPGGGLGAYYTNPADDFSRPGTMWWSLPEGEREFPTWREASTVYHEGVPGHHLQIGTAVVTKTLNRFQRLLCFIDGHGEGWALYAERLMREFGYLDDGYLLGMLNKHLFRAARVIVDIGMHLKLEIPAGTGFHEGRRWTPELGREFLRTRTLTDEARAIDEIDRYLGWPGQAPAYKLGERLWLSIRDEIKAGRGSEFDLKDFHMRALRSGPAGLDTLRDVLVRSEGIR</sequence>
<reference evidence="1 2" key="1">
    <citation type="submission" date="2015-10" db="EMBL/GenBank/DDBJ databases">
        <title>Draft genome sequence of Streptomyces curacoi DSM 40107, type strain for the species Streptomyces curacoi.</title>
        <authorList>
            <person name="Ruckert C."/>
            <person name="Winkler A."/>
            <person name="Kalinowski J."/>
            <person name="Kampfer P."/>
            <person name="Glaeser S."/>
        </authorList>
    </citation>
    <scope>NUCLEOTIDE SEQUENCE [LARGE SCALE GENOMIC DNA]</scope>
    <source>
        <strain evidence="1 2">DSM 40107</strain>
    </source>
</reference>
<organism evidence="1 2">
    <name type="scientific">Streptomyces curacoi</name>
    <dbReference type="NCBI Taxonomy" id="146536"/>
    <lineage>
        <taxon>Bacteria</taxon>
        <taxon>Bacillati</taxon>
        <taxon>Actinomycetota</taxon>
        <taxon>Actinomycetes</taxon>
        <taxon>Kitasatosporales</taxon>
        <taxon>Streptomycetaceae</taxon>
        <taxon>Streptomyces</taxon>
    </lineage>
</organism>
<dbReference type="Proteomes" id="UP000054024">
    <property type="component" value="Unassembled WGS sequence"/>
</dbReference>
<dbReference type="PANTHER" id="PTHR33361:SF2">
    <property type="entry name" value="DUF885 DOMAIN-CONTAINING PROTEIN"/>
    <property type="match status" value="1"/>
</dbReference>
<dbReference type="InterPro" id="IPR010281">
    <property type="entry name" value="DUF885"/>
</dbReference>